<dbReference type="Proteomes" id="UP000192907">
    <property type="component" value="Unassembled WGS sequence"/>
</dbReference>
<evidence type="ECO:0000256" key="1">
    <source>
        <dbReference type="SAM" id="Phobius"/>
    </source>
</evidence>
<keyword evidence="1" id="KW-1133">Transmembrane helix</keyword>
<keyword evidence="1" id="KW-0472">Membrane</keyword>
<feature type="transmembrane region" description="Helical" evidence="1">
    <location>
        <begin position="35"/>
        <end position="59"/>
    </location>
</feature>
<keyword evidence="3" id="KW-1185">Reference proteome</keyword>
<evidence type="ECO:0000313" key="2">
    <source>
        <dbReference type="EMBL" id="SMF47309.1"/>
    </source>
</evidence>
<dbReference type="EMBL" id="FWZT01000014">
    <property type="protein sequence ID" value="SMF47309.1"/>
    <property type="molecule type" value="Genomic_DNA"/>
</dbReference>
<dbReference type="AlphaFoldDB" id="A0A1Y6CC09"/>
<name>A0A1Y6CC09_9BACT</name>
<evidence type="ECO:0000313" key="3">
    <source>
        <dbReference type="Proteomes" id="UP000192907"/>
    </source>
</evidence>
<protein>
    <submittedName>
        <fullName evidence="2">Uncharacterized protein</fullName>
    </submittedName>
</protein>
<proteinExistence type="predicted"/>
<accession>A0A1Y6CC09</accession>
<organism evidence="2 3">
    <name type="scientific">Pseudobacteriovorax antillogorgiicola</name>
    <dbReference type="NCBI Taxonomy" id="1513793"/>
    <lineage>
        <taxon>Bacteria</taxon>
        <taxon>Pseudomonadati</taxon>
        <taxon>Bdellovibrionota</taxon>
        <taxon>Oligoflexia</taxon>
        <taxon>Oligoflexales</taxon>
        <taxon>Pseudobacteriovoracaceae</taxon>
        <taxon>Pseudobacteriovorax</taxon>
    </lineage>
</organism>
<keyword evidence="1" id="KW-0812">Transmembrane</keyword>
<sequence length="68" mass="7574">MKNTTNLAYYSQSVHDYTVLVRFEELMKHQQKKQIIKASLIALAFIGLGGATILLALTVQNLINGLLL</sequence>
<dbReference type="RefSeq" id="WP_132321377.1">
    <property type="nucleotide sequence ID" value="NZ_FWZT01000014.1"/>
</dbReference>
<reference evidence="3" key="1">
    <citation type="submission" date="2017-04" db="EMBL/GenBank/DDBJ databases">
        <authorList>
            <person name="Varghese N."/>
            <person name="Submissions S."/>
        </authorList>
    </citation>
    <scope>NUCLEOTIDE SEQUENCE [LARGE SCALE GENOMIC DNA]</scope>
    <source>
        <strain evidence="3">RKEM611</strain>
    </source>
</reference>
<gene>
    <name evidence="2" type="ORF">SAMN06296036_114123</name>
</gene>